<gene>
    <name evidence="2" type="ORF">ABID12_002967</name>
</gene>
<feature type="region of interest" description="Disordered" evidence="1">
    <location>
        <begin position="33"/>
        <end position="62"/>
    </location>
</feature>
<reference evidence="2 3" key="1">
    <citation type="submission" date="2024-06" db="EMBL/GenBank/DDBJ databases">
        <title>Genomic Encyclopedia of Type Strains, Phase IV (KMG-IV): sequencing the most valuable type-strain genomes for metagenomic binning, comparative biology and taxonomic classification.</title>
        <authorList>
            <person name="Goeker M."/>
        </authorList>
    </citation>
    <scope>NUCLEOTIDE SEQUENCE [LARGE SCALE GENOMIC DNA]</scope>
    <source>
        <strain evidence="2 3">DSM 28102</strain>
    </source>
</reference>
<proteinExistence type="predicted"/>
<keyword evidence="3" id="KW-1185">Reference proteome</keyword>
<evidence type="ECO:0000256" key="1">
    <source>
        <dbReference type="SAM" id="MobiDB-lite"/>
    </source>
</evidence>
<name>A0ABV2IDL6_9HYPH</name>
<evidence type="ECO:0000313" key="3">
    <source>
        <dbReference type="Proteomes" id="UP001549164"/>
    </source>
</evidence>
<dbReference type="EMBL" id="JBEPLY010000011">
    <property type="protein sequence ID" value="MET3601016.1"/>
    <property type="molecule type" value="Genomic_DNA"/>
</dbReference>
<comment type="caution">
    <text evidence="2">The sequence shown here is derived from an EMBL/GenBank/DDBJ whole genome shotgun (WGS) entry which is preliminary data.</text>
</comment>
<evidence type="ECO:0000313" key="2">
    <source>
        <dbReference type="EMBL" id="MET3601016.1"/>
    </source>
</evidence>
<dbReference type="RefSeq" id="WP_354434883.1">
    <property type="nucleotide sequence ID" value="NZ_JBEPLY010000011.1"/>
</dbReference>
<dbReference type="Proteomes" id="UP001549164">
    <property type="component" value="Unassembled WGS sequence"/>
</dbReference>
<organism evidence="2 3">
    <name type="scientific">Martelella mangrovi</name>
    <dbReference type="NCBI Taxonomy" id="1397477"/>
    <lineage>
        <taxon>Bacteria</taxon>
        <taxon>Pseudomonadati</taxon>
        <taxon>Pseudomonadota</taxon>
        <taxon>Alphaproteobacteria</taxon>
        <taxon>Hyphomicrobiales</taxon>
        <taxon>Aurantimonadaceae</taxon>
        <taxon>Martelella</taxon>
    </lineage>
</organism>
<sequence length="102" mass="11524">MEFRETMWAQQAPDIYTGPNCDQHRPRWVVSAEGDMDGKSPIGETLDLSAKTFPPGTKVTVQEPECPRCHEVPSLMDMPGQSGQWECGCDFDWKGWADEQFS</sequence>
<protein>
    <submittedName>
        <fullName evidence="2">Uncharacterized protein</fullName>
    </submittedName>
</protein>
<accession>A0ABV2IDL6</accession>